<dbReference type="OrthoDB" id="8594189at2"/>
<dbReference type="SMART" id="SM00347">
    <property type="entry name" value="HTH_MARR"/>
    <property type="match status" value="1"/>
</dbReference>
<evidence type="ECO:0000313" key="2">
    <source>
        <dbReference type="EMBL" id="RIH82540.1"/>
    </source>
</evidence>
<dbReference type="CDD" id="cd00090">
    <property type="entry name" value="HTH_ARSR"/>
    <property type="match status" value="1"/>
</dbReference>
<feature type="domain" description="HTH marR-type" evidence="1">
    <location>
        <begin position="7"/>
        <end position="145"/>
    </location>
</feature>
<dbReference type="InterPro" id="IPR036390">
    <property type="entry name" value="WH_DNA-bd_sf"/>
</dbReference>
<dbReference type="PROSITE" id="PS50995">
    <property type="entry name" value="HTH_MARR_2"/>
    <property type="match status" value="1"/>
</dbReference>
<dbReference type="SUPFAM" id="SSF46785">
    <property type="entry name" value="Winged helix' DNA-binding domain"/>
    <property type="match status" value="1"/>
</dbReference>
<dbReference type="Pfam" id="PF01047">
    <property type="entry name" value="MarR"/>
    <property type="match status" value="1"/>
</dbReference>
<dbReference type="Gene3D" id="1.10.10.10">
    <property type="entry name" value="Winged helix-like DNA-binding domain superfamily/Winged helix DNA-binding domain"/>
    <property type="match status" value="1"/>
</dbReference>
<organism evidence="2 3">
    <name type="scientific">Calidithermus terrae</name>
    <dbReference type="NCBI Taxonomy" id="1408545"/>
    <lineage>
        <taxon>Bacteria</taxon>
        <taxon>Thermotogati</taxon>
        <taxon>Deinococcota</taxon>
        <taxon>Deinococci</taxon>
        <taxon>Thermales</taxon>
        <taxon>Thermaceae</taxon>
        <taxon>Calidithermus</taxon>
    </lineage>
</organism>
<proteinExistence type="predicted"/>
<protein>
    <submittedName>
        <fullName evidence="2">HTH-type transcriptional regulator MhqR</fullName>
    </submittedName>
</protein>
<sequence>MSTPRREELLERFYQEISRNSTWTVIYHQAVAAKLGLNPTDLKCAGLLRETGPVTAGELADLMALTTGAVTGVIDRLEKAGLVERRKDPADRRRVVVQLTSDPARLAEGEKVFSSLREATAKELTARFTDEQLQTILEFISASTRIMQQETAKLREGNPAAK</sequence>
<dbReference type="Proteomes" id="UP000265715">
    <property type="component" value="Unassembled WGS sequence"/>
</dbReference>
<gene>
    <name evidence="2" type="primary">mhqR</name>
    <name evidence="2" type="ORF">Mterra_02614</name>
</gene>
<dbReference type="PANTHER" id="PTHR33164:SF106">
    <property type="entry name" value="TRANSCRIPTIONAL REGULATORY PROTEIN"/>
    <property type="match status" value="1"/>
</dbReference>
<dbReference type="EMBL" id="QXDL01000117">
    <property type="protein sequence ID" value="RIH82540.1"/>
    <property type="molecule type" value="Genomic_DNA"/>
</dbReference>
<dbReference type="AlphaFoldDB" id="A0A399EH98"/>
<dbReference type="RefSeq" id="WP_119315619.1">
    <property type="nucleotide sequence ID" value="NZ_QXDL01000117.1"/>
</dbReference>
<evidence type="ECO:0000259" key="1">
    <source>
        <dbReference type="PROSITE" id="PS50995"/>
    </source>
</evidence>
<keyword evidence="3" id="KW-1185">Reference proteome</keyword>
<reference evidence="2 3" key="1">
    <citation type="submission" date="2018-08" db="EMBL/GenBank/DDBJ databases">
        <title>Meiothermus terrae DSM 26712 genome sequencing project.</title>
        <authorList>
            <person name="Da Costa M.S."/>
            <person name="Albuquerque L."/>
            <person name="Raposo P."/>
            <person name="Froufe H.J.C."/>
            <person name="Barroso C.S."/>
            <person name="Egas C."/>
        </authorList>
    </citation>
    <scope>NUCLEOTIDE SEQUENCE [LARGE SCALE GENOMIC DNA]</scope>
    <source>
        <strain evidence="2 3">DSM 26712</strain>
    </source>
</reference>
<dbReference type="InterPro" id="IPR036388">
    <property type="entry name" value="WH-like_DNA-bd_sf"/>
</dbReference>
<accession>A0A399EH98</accession>
<dbReference type="GO" id="GO:0003700">
    <property type="term" value="F:DNA-binding transcription factor activity"/>
    <property type="evidence" value="ECO:0007669"/>
    <property type="project" value="InterPro"/>
</dbReference>
<dbReference type="InterPro" id="IPR000835">
    <property type="entry name" value="HTH_MarR-typ"/>
</dbReference>
<evidence type="ECO:0000313" key="3">
    <source>
        <dbReference type="Proteomes" id="UP000265715"/>
    </source>
</evidence>
<dbReference type="PANTHER" id="PTHR33164">
    <property type="entry name" value="TRANSCRIPTIONAL REGULATOR, MARR FAMILY"/>
    <property type="match status" value="1"/>
</dbReference>
<dbReference type="GO" id="GO:0006950">
    <property type="term" value="P:response to stress"/>
    <property type="evidence" value="ECO:0007669"/>
    <property type="project" value="TreeGrafter"/>
</dbReference>
<comment type="caution">
    <text evidence="2">The sequence shown here is derived from an EMBL/GenBank/DDBJ whole genome shotgun (WGS) entry which is preliminary data.</text>
</comment>
<dbReference type="InterPro" id="IPR011991">
    <property type="entry name" value="ArsR-like_HTH"/>
</dbReference>
<dbReference type="PRINTS" id="PR00598">
    <property type="entry name" value="HTHMARR"/>
</dbReference>
<name>A0A399EH98_9DEIN</name>
<dbReference type="InterPro" id="IPR039422">
    <property type="entry name" value="MarR/SlyA-like"/>
</dbReference>